<protein>
    <submittedName>
        <fullName evidence="3">CAP domain-containing protein</fullName>
    </submittedName>
</protein>
<reference evidence="3 4" key="1">
    <citation type="journal article" date="2024" name="Chem. Sci.">
        <title>Discovery of megapolipeptins by genome mining of a Burkholderiales bacteria collection.</title>
        <authorList>
            <person name="Paulo B.S."/>
            <person name="Recchia M.J.J."/>
            <person name="Lee S."/>
            <person name="Fergusson C.H."/>
            <person name="Romanowski S.B."/>
            <person name="Hernandez A."/>
            <person name="Krull N."/>
            <person name="Liu D.Y."/>
            <person name="Cavanagh H."/>
            <person name="Bos A."/>
            <person name="Gray C.A."/>
            <person name="Murphy B.T."/>
            <person name="Linington R.G."/>
            <person name="Eustaquio A.S."/>
        </authorList>
    </citation>
    <scope>NUCLEOTIDE SEQUENCE [LARGE SCALE GENOMIC DNA]</scope>
    <source>
        <strain evidence="3 4">RL17-374-BIF-D</strain>
    </source>
</reference>
<evidence type="ECO:0000256" key="1">
    <source>
        <dbReference type="SAM" id="MobiDB-lite"/>
    </source>
</evidence>
<evidence type="ECO:0000313" key="4">
    <source>
        <dbReference type="Proteomes" id="UP001629462"/>
    </source>
</evidence>
<dbReference type="Gene3D" id="3.40.33.10">
    <property type="entry name" value="CAP"/>
    <property type="match status" value="1"/>
</dbReference>
<feature type="compositionally biased region" description="Low complexity" evidence="1">
    <location>
        <begin position="69"/>
        <end position="84"/>
    </location>
</feature>
<evidence type="ECO:0000313" key="3">
    <source>
        <dbReference type="EMBL" id="MFM0520658.1"/>
    </source>
</evidence>
<dbReference type="Pfam" id="PF00188">
    <property type="entry name" value="CAP"/>
    <property type="match status" value="1"/>
</dbReference>
<dbReference type="SUPFAM" id="SSF55797">
    <property type="entry name" value="PR-1-like"/>
    <property type="match status" value="1"/>
</dbReference>
<dbReference type="InterPro" id="IPR014044">
    <property type="entry name" value="CAP_dom"/>
</dbReference>
<name>A0ABW9CTZ6_9BURK</name>
<gene>
    <name evidence="3" type="ORF">PQR08_24830</name>
</gene>
<feature type="region of interest" description="Disordered" evidence="1">
    <location>
        <begin position="69"/>
        <end position="99"/>
    </location>
</feature>
<keyword evidence="4" id="KW-1185">Reference proteome</keyword>
<organism evidence="3 4">
    <name type="scientific">Caballeronia jiangsuensis</name>
    <dbReference type="NCBI Taxonomy" id="1458357"/>
    <lineage>
        <taxon>Bacteria</taxon>
        <taxon>Pseudomonadati</taxon>
        <taxon>Pseudomonadota</taxon>
        <taxon>Betaproteobacteria</taxon>
        <taxon>Burkholderiales</taxon>
        <taxon>Burkholderiaceae</taxon>
        <taxon>Caballeronia</taxon>
    </lineage>
</organism>
<accession>A0ABW9CTZ6</accession>
<dbReference type="RefSeq" id="WP_408162607.1">
    <property type="nucleotide sequence ID" value="NZ_JAQQDB010000026.1"/>
</dbReference>
<dbReference type="EMBL" id="JAQQDB010000026">
    <property type="protein sequence ID" value="MFM0520658.1"/>
    <property type="molecule type" value="Genomic_DNA"/>
</dbReference>
<evidence type="ECO:0000259" key="2">
    <source>
        <dbReference type="Pfam" id="PF00188"/>
    </source>
</evidence>
<comment type="caution">
    <text evidence="3">The sequence shown here is derived from an EMBL/GenBank/DDBJ whole genome shotgun (WGS) entry which is preliminary data.</text>
</comment>
<dbReference type="Proteomes" id="UP001629462">
    <property type="component" value="Unassembled WGS sequence"/>
</dbReference>
<dbReference type="InterPro" id="IPR035940">
    <property type="entry name" value="CAP_sf"/>
</dbReference>
<feature type="domain" description="SCP" evidence="2">
    <location>
        <begin position="128"/>
        <end position="236"/>
    </location>
</feature>
<proteinExistence type="predicted"/>
<sequence>MTSGYPDTTGLSKIRALATGSVKRRSDQSAVEASTNLTRLDLKRFCYVLPSVRVTALTALTIAVLASCGGGSSDSNSTSNQAGSGSTNAGDQAGSPAASQKVTLLPPASVLQNVSPTGDPIADSIAFISAVRHNVGLNQLTVDQKLVTSSLNHANYLVLNQATGHNETQGLPGYTGQSPFTRSDAVFGEVTTAGDIRAFSTSLTGVTSLFDAPFHRFLMLEGYTSLGVGASTSATWEAVNIDFGGYSSVVGDTQLVAYPYSSQTGVPVRWFAAENPNPFASQPQYQNTYVGYPVTIRAKLTGHLTSVSIKITGSGGNDVPCFQPTPDGNTEITNGAMCVPYTALKGSTAYSVHVTGVLKALHGDTHPIDVTWSFTTEADASAKVMGNEKQFHVVPE</sequence>